<dbReference type="OrthoDB" id="424426at2"/>
<protein>
    <submittedName>
        <fullName evidence="1">Predicted metal-binding protein</fullName>
    </submittedName>
</protein>
<sequence length="129" mass="13014">MSGNGFAGALVTVCDSCGWSADAAPGDTPGAAFAAEVEAAAAGRGDVRVRRFSCLMNCERGCSAAVSDVAGAKVAYVLGDFTPNADAARALVDYAALHAASASGVIAFRNWPEGVKGRFVARLPPPPKP</sequence>
<dbReference type="Pfam" id="PF07845">
    <property type="entry name" value="DUF1636"/>
    <property type="match status" value="1"/>
</dbReference>
<evidence type="ECO:0000313" key="2">
    <source>
        <dbReference type="Proteomes" id="UP000198703"/>
    </source>
</evidence>
<dbReference type="Proteomes" id="UP000198703">
    <property type="component" value="Unassembled WGS sequence"/>
</dbReference>
<name>A0A1H4EI77_9RHOB</name>
<reference evidence="1 2" key="1">
    <citation type="submission" date="2016-10" db="EMBL/GenBank/DDBJ databases">
        <authorList>
            <person name="de Groot N.N."/>
        </authorList>
    </citation>
    <scope>NUCLEOTIDE SEQUENCE [LARGE SCALE GENOMIC DNA]</scope>
    <source>
        <strain evidence="1 2">DSM 15345</strain>
    </source>
</reference>
<proteinExistence type="predicted"/>
<dbReference type="AlphaFoldDB" id="A0A1H4EI77"/>
<dbReference type="RefSeq" id="WP_093255271.1">
    <property type="nucleotide sequence ID" value="NZ_FNQM01000014.1"/>
</dbReference>
<keyword evidence="2" id="KW-1185">Reference proteome</keyword>
<organism evidence="1 2">
    <name type="scientific">Rubrimonas cliftonensis</name>
    <dbReference type="NCBI Taxonomy" id="89524"/>
    <lineage>
        <taxon>Bacteria</taxon>
        <taxon>Pseudomonadati</taxon>
        <taxon>Pseudomonadota</taxon>
        <taxon>Alphaproteobacteria</taxon>
        <taxon>Rhodobacterales</taxon>
        <taxon>Paracoccaceae</taxon>
        <taxon>Rubrimonas</taxon>
    </lineage>
</organism>
<gene>
    <name evidence="1" type="ORF">SAMN05444370_11414</name>
</gene>
<evidence type="ECO:0000313" key="1">
    <source>
        <dbReference type="EMBL" id="SEA84539.1"/>
    </source>
</evidence>
<accession>A0A1H4EI77</accession>
<dbReference type="InterPro" id="IPR012863">
    <property type="entry name" value="DUF1636"/>
</dbReference>
<dbReference type="EMBL" id="FNQM01000014">
    <property type="protein sequence ID" value="SEA84539.1"/>
    <property type="molecule type" value="Genomic_DNA"/>
</dbReference>
<dbReference type="STRING" id="89524.SAMN05444370_11414"/>